<keyword evidence="11" id="KW-1185">Reference proteome</keyword>
<keyword evidence="3" id="KW-1003">Cell membrane</keyword>
<evidence type="ECO:0000256" key="7">
    <source>
        <dbReference type="SAM" id="MobiDB-lite"/>
    </source>
</evidence>
<feature type="transmembrane region" description="Helical" evidence="8">
    <location>
        <begin position="36"/>
        <end position="54"/>
    </location>
</feature>
<feature type="domain" description="Type VII secretion system protein EccE" evidence="9">
    <location>
        <begin position="179"/>
        <end position="274"/>
    </location>
</feature>
<evidence type="ECO:0000256" key="3">
    <source>
        <dbReference type="ARBA" id="ARBA00022475"/>
    </source>
</evidence>
<comment type="caution">
    <text evidence="10">The sequence shown here is derived from an EMBL/GenBank/DDBJ whole genome shotgun (WGS) entry which is preliminary data.</text>
</comment>
<dbReference type="InterPro" id="IPR021368">
    <property type="entry name" value="T7SS_EccE"/>
</dbReference>
<evidence type="ECO:0000313" key="10">
    <source>
        <dbReference type="EMBL" id="MEB3509455.1"/>
    </source>
</evidence>
<keyword evidence="5 8" id="KW-1133">Transmembrane helix</keyword>
<evidence type="ECO:0000256" key="6">
    <source>
        <dbReference type="ARBA" id="ARBA00023136"/>
    </source>
</evidence>
<evidence type="ECO:0000259" key="9">
    <source>
        <dbReference type="Pfam" id="PF11203"/>
    </source>
</evidence>
<dbReference type="Proteomes" id="UP001348098">
    <property type="component" value="Unassembled WGS sequence"/>
</dbReference>
<keyword evidence="4 8" id="KW-0812">Transmembrane</keyword>
<keyword evidence="6 8" id="KW-0472">Membrane</keyword>
<gene>
    <name evidence="10" type="primary">eccE</name>
    <name evidence="10" type="ORF">U3653_05445</name>
</gene>
<dbReference type="EMBL" id="JAYKYQ010000002">
    <property type="protein sequence ID" value="MEB3509455.1"/>
    <property type="molecule type" value="Genomic_DNA"/>
</dbReference>
<sequence length="573" mass="61205">MSFPSVRVAGVERGPFAAFVVVGSPLLVGLSAKTPWWVSAVVVTVLVATVTVRVNGRTGMRWLLDWAAYRTGRSARARERTQTARIDDVQVAAGVCGVNEAGSTLIAMIQLAPNLDLPTVIAERTLYTEDTIPVDLLLPMLDQYGISVDIDIVTTGQRVRSTGSYSMLYDQLIGSHPVVGDRLTWLVVRLDQERNLAALSKRGPCAVVAPKALASATHRIAGRLRERGIAAHPLPAAALRDATRLLHAGIELSDLRETWSNLQTPVPGRCVTSFLIDWSRLDGVGLDDCWTWNRGRTTLVVSLTSDTEGPRALVRFIGPPVTTEPPDYLRLLGGDQSTALLASLPTGSSIRALRGFESGADIAPEDLAAGLAIAIGPNGQILGAISGQPRHTLALPLFDPARFNPRRRTIDVHAKLPVAQQIILRAMVVGADVEIHSARPDSWRQLVTAVGDPRSMRLADPGDEHTGPANGEAETTATIAVFDHLPPRASSAHTTVTISEPGGPRRRAVDLAINQVSATAVDVSIPMRTVRVDLIEPRGETRYFDTVDGPPAHPAGAPGPVVAPPQPGGRRVS</sequence>
<feature type="region of interest" description="Disordered" evidence="7">
    <location>
        <begin position="542"/>
        <end position="573"/>
    </location>
</feature>
<protein>
    <submittedName>
        <fullName evidence="10">Type VII secretion protein EccE</fullName>
    </submittedName>
</protein>
<evidence type="ECO:0000256" key="5">
    <source>
        <dbReference type="ARBA" id="ARBA00022989"/>
    </source>
</evidence>
<comment type="similarity">
    <text evidence="2">Belongs to the EccE family.</text>
</comment>
<reference evidence="10 11" key="1">
    <citation type="submission" date="2023-12" db="EMBL/GenBank/DDBJ databases">
        <title>novel species in genus Nocarida.</title>
        <authorList>
            <person name="Li Z."/>
        </authorList>
    </citation>
    <scope>NUCLEOTIDE SEQUENCE [LARGE SCALE GENOMIC DNA]</scope>
    <source>
        <strain evidence="10 11">CDC186</strain>
    </source>
</reference>
<accession>A0ABU6APZ8</accession>
<evidence type="ECO:0000313" key="11">
    <source>
        <dbReference type="Proteomes" id="UP001348098"/>
    </source>
</evidence>
<organism evidence="10 11">
    <name type="scientific">Nocardia implantans</name>
    <dbReference type="NCBI Taxonomy" id="3108168"/>
    <lineage>
        <taxon>Bacteria</taxon>
        <taxon>Bacillati</taxon>
        <taxon>Actinomycetota</taxon>
        <taxon>Actinomycetes</taxon>
        <taxon>Mycobacteriales</taxon>
        <taxon>Nocardiaceae</taxon>
        <taxon>Nocardia</taxon>
    </lineage>
</organism>
<evidence type="ECO:0000256" key="1">
    <source>
        <dbReference type="ARBA" id="ARBA00004236"/>
    </source>
</evidence>
<evidence type="ECO:0000256" key="4">
    <source>
        <dbReference type="ARBA" id="ARBA00022692"/>
    </source>
</evidence>
<dbReference type="NCBIfam" id="TIGR03923">
    <property type="entry name" value="T7SS_EccE"/>
    <property type="match status" value="1"/>
</dbReference>
<dbReference type="Pfam" id="PF11203">
    <property type="entry name" value="EccE"/>
    <property type="match status" value="1"/>
</dbReference>
<name>A0ABU6APZ8_9NOCA</name>
<comment type="subcellular location">
    <subcellularLocation>
        <location evidence="1">Cell membrane</location>
    </subcellularLocation>
</comment>
<evidence type="ECO:0000256" key="2">
    <source>
        <dbReference type="ARBA" id="ARBA00007759"/>
    </source>
</evidence>
<dbReference type="InterPro" id="IPR050051">
    <property type="entry name" value="EccE_dom"/>
</dbReference>
<evidence type="ECO:0000256" key="8">
    <source>
        <dbReference type="SAM" id="Phobius"/>
    </source>
</evidence>
<dbReference type="RefSeq" id="WP_195077515.1">
    <property type="nucleotide sequence ID" value="NZ_JAYESH010000001.1"/>
</dbReference>
<proteinExistence type="inferred from homology"/>